<proteinExistence type="predicted"/>
<reference evidence="1 2" key="2">
    <citation type="journal article" date="2008" name="Int. J. Syst. Evol. Microbiol.">
        <title>Methanocella paludicola gen. nov., sp. nov., a methane-producing archaeon, the first isolate of the lineage 'Rice Cluster I', and proposal of the new archaeal order Methanocellales ord. nov.</title>
        <authorList>
            <person name="Sakai S."/>
            <person name="Imachi H."/>
            <person name="Hanada S."/>
            <person name="Ohashi A."/>
            <person name="Harada H."/>
            <person name="Kamagata Y."/>
        </authorList>
    </citation>
    <scope>NUCLEOTIDE SEQUENCE [LARGE SCALE GENOMIC DNA]</scope>
    <source>
        <strain evidence="2">DSM 17711 / JCM 13418 / NBRC 101707 / SANAE</strain>
    </source>
</reference>
<dbReference type="InParanoid" id="D1YXK8"/>
<name>D1YXK8_METPS</name>
<gene>
    <name evidence="1" type="ordered locus">MCP_1108</name>
</gene>
<dbReference type="OrthoDB" id="147938at2157"/>
<dbReference type="Proteomes" id="UP000001882">
    <property type="component" value="Chromosome"/>
</dbReference>
<dbReference type="GeneID" id="8682888"/>
<dbReference type="AlphaFoldDB" id="D1YXK8"/>
<evidence type="ECO:0008006" key="3">
    <source>
        <dbReference type="Google" id="ProtNLM"/>
    </source>
</evidence>
<dbReference type="STRING" id="304371.MCP_1108"/>
<organism evidence="1 2">
    <name type="scientific">Methanocella paludicola (strain DSM 17711 / JCM 13418 / NBRC 101707 / SANAE)</name>
    <dbReference type="NCBI Taxonomy" id="304371"/>
    <lineage>
        <taxon>Archaea</taxon>
        <taxon>Methanobacteriati</taxon>
        <taxon>Methanobacteriota</taxon>
        <taxon>Stenosarchaea group</taxon>
        <taxon>Methanomicrobia</taxon>
        <taxon>Methanocellales</taxon>
        <taxon>Methanocellaceae</taxon>
        <taxon>Methanocella</taxon>
    </lineage>
</organism>
<dbReference type="SUPFAM" id="SSF51905">
    <property type="entry name" value="FAD/NAD(P)-binding domain"/>
    <property type="match status" value="1"/>
</dbReference>
<sequence length="325" mass="34584">MRALELDSDNLIIGGGLAGLIAAMRLRGSTILLSGGLGATAVSSGVFHPAGSDPGAEDWFLRMMAGSYVKGGCLTITGATRSGLVPASAACEGSPARISINEDRPGFRRINFMEGRSFQEMARVLDNDDEAADLLIDTLSAVKAGDLLVPPVLGIDRAAYVRDKVSRSLGVKVNEYVTAPSVLGLRLIQALRKKAACNERSQILDTVKAERIVDGRVEGVMGTKGRRTISVHGDNLFIATGGPMTGFITDGDRMFEPLTGATVTRDFEGDLNDQFFSEHPLMFKGIEHELYVHGFDNVRVIGAASCGYGLYEALKSGYHAGDGLE</sequence>
<dbReference type="EMBL" id="AP011532">
    <property type="protein sequence ID" value="BAI61180.1"/>
    <property type="molecule type" value="Genomic_DNA"/>
</dbReference>
<dbReference type="InterPro" id="IPR036188">
    <property type="entry name" value="FAD/NAD-bd_sf"/>
</dbReference>
<reference evidence="1 2" key="1">
    <citation type="journal article" date="2007" name="Appl. Environ. Microbiol.">
        <title>Isolation of key methanogens for global methane emission from rice paddy fields: a novel isolate affiliated with the clone cluster rice cluster I.</title>
        <authorList>
            <person name="Sakai S."/>
            <person name="Imachi H."/>
            <person name="Sekiguchi Y."/>
            <person name="Ohashi A."/>
            <person name="Harada H."/>
            <person name="Kamagata Y."/>
        </authorList>
    </citation>
    <scope>NUCLEOTIDE SEQUENCE [LARGE SCALE GENOMIC DNA]</scope>
    <source>
        <strain evidence="2">DSM 17711 / JCM 13418 / NBRC 101707 / SANAE</strain>
    </source>
</reference>
<evidence type="ECO:0000313" key="2">
    <source>
        <dbReference type="Proteomes" id="UP000001882"/>
    </source>
</evidence>
<keyword evidence="2" id="KW-1185">Reference proteome</keyword>
<dbReference type="RefSeq" id="WP_012899859.1">
    <property type="nucleotide sequence ID" value="NC_013665.1"/>
</dbReference>
<accession>D1YXK8</accession>
<protein>
    <recommendedName>
        <fullName evidence="3">Anaerobic glycerol-3-phosphate dehydrogenase subunit B</fullName>
    </recommendedName>
</protein>
<evidence type="ECO:0000313" key="1">
    <source>
        <dbReference type="EMBL" id="BAI61180.1"/>
    </source>
</evidence>
<dbReference type="KEGG" id="mpd:MCP_1108"/>
<reference evidence="2" key="3">
    <citation type="journal article" date="2011" name="PLoS ONE">
        <title>Genome sequence of a mesophilic hydrogenotrophic methanogen Methanocella paludicola, the first cultivated representative of the order Methanocellales.</title>
        <authorList>
            <person name="Sakai S."/>
            <person name="Takaki Y."/>
            <person name="Shimamura S."/>
            <person name="Sekine M."/>
            <person name="Tajima T."/>
            <person name="Kosugi H."/>
            <person name="Ichikawa N."/>
            <person name="Tasumi E."/>
            <person name="Hiraki A.T."/>
            <person name="Shimizu A."/>
            <person name="Kato Y."/>
            <person name="Nishiko R."/>
            <person name="Mori K."/>
            <person name="Fujita N."/>
            <person name="Imachi H."/>
            <person name="Takai K."/>
        </authorList>
    </citation>
    <scope>NUCLEOTIDE SEQUENCE [LARGE SCALE GENOMIC DNA]</scope>
    <source>
        <strain evidence="2">DSM 17711 / JCM 13418 / NBRC 101707 / SANAE</strain>
    </source>
</reference>
<dbReference type="eggNOG" id="arCOG04585">
    <property type="taxonomic scope" value="Archaea"/>
</dbReference>